<reference evidence="1 2" key="1">
    <citation type="submission" date="2020-07" db="EMBL/GenBank/DDBJ databases">
        <title>Sequencing the genomes of 1000 actinobacteria strains.</title>
        <authorList>
            <person name="Klenk H.-P."/>
        </authorList>
    </citation>
    <scope>NUCLEOTIDE SEQUENCE [LARGE SCALE GENOMIC DNA]</scope>
    <source>
        <strain evidence="1 2">CXB654</strain>
    </source>
</reference>
<evidence type="ECO:0000313" key="1">
    <source>
        <dbReference type="EMBL" id="NYE48297.1"/>
    </source>
</evidence>
<organism evidence="1 2">
    <name type="scientific">Spinactinospora alkalitolerans</name>
    <dbReference type="NCBI Taxonomy" id="687207"/>
    <lineage>
        <taxon>Bacteria</taxon>
        <taxon>Bacillati</taxon>
        <taxon>Actinomycetota</taxon>
        <taxon>Actinomycetes</taxon>
        <taxon>Streptosporangiales</taxon>
        <taxon>Nocardiopsidaceae</taxon>
        <taxon>Spinactinospora</taxon>
    </lineage>
</organism>
<dbReference type="Proteomes" id="UP000589036">
    <property type="component" value="Unassembled WGS sequence"/>
</dbReference>
<keyword evidence="2" id="KW-1185">Reference proteome</keyword>
<name>A0A852TYD5_9ACTN</name>
<proteinExistence type="predicted"/>
<comment type="caution">
    <text evidence="1">The sequence shown here is derived from an EMBL/GenBank/DDBJ whole genome shotgun (WGS) entry which is preliminary data.</text>
</comment>
<protein>
    <submittedName>
        <fullName evidence="1">Uncharacterized protein</fullName>
    </submittedName>
</protein>
<dbReference type="AlphaFoldDB" id="A0A852TYD5"/>
<gene>
    <name evidence="1" type="ORF">HDA32_003417</name>
</gene>
<dbReference type="EMBL" id="JACCCC010000001">
    <property type="protein sequence ID" value="NYE48297.1"/>
    <property type="molecule type" value="Genomic_DNA"/>
</dbReference>
<sequence length="31" mass="3284">MVASEPVAAGAGATVRYRVERSEHGRNVTVL</sequence>
<evidence type="ECO:0000313" key="2">
    <source>
        <dbReference type="Proteomes" id="UP000589036"/>
    </source>
</evidence>
<accession>A0A852TYD5</accession>